<feature type="transmembrane region" description="Helical" evidence="3">
    <location>
        <begin position="248"/>
        <end position="268"/>
    </location>
</feature>
<dbReference type="PANTHER" id="PTHR38043">
    <property type="entry name" value="PROTEIN HEMX"/>
    <property type="match status" value="1"/>
</dbReference>
<evidence type="ECO:0000313" key="5">
    <source>
        <dbReference type="Proteomes" id="UP000270261"/>
    </source>
</evidence>
<feature type="coiled-coil region" evidence="1">
    <location>
        <begin position="276"/>
        <end position="317"/>
    </location>
</feature>
<accession>A0A3R8LPJ8</accession>
<feature type="compositionally biased region" description="Low complexity" evidence="2">
    <location>
        <begin position="72"/>
        <end position="104"/>
    </location>
</feature>
<keyword evidence="3" id="KW-0472">Membrane</keyword>
<dbReference type="PANTHER" id="PTHR38043:SF1">
    <property type="entry name" value="PROTEIN HEMX"/>
    <property type="match status" value="1"/>
</dbReference>
<feature type="compositionally biased region" description="Low complexity" evidence="2">
    <location>
        <begin position="430"/>
        <end position="455"/>
    </location>
</feature>
<name>A0A3R8LPJ8_9BURK</name>
<dbReference type="AlphaFoldDB" id="A0A3R8LPJ8"/>
<feature type="region of interest" description="Disordered" evidence="2">
    <location>
        <begin position="429"/>
        <end position="462"/>
    </location>
</feature>
<reference evidence="4 5" key="1">
    <citation type="submission" date="2018-11" db="EMBL/GenBank/DDBJ databases">
        <title>Genome sequencing of Lautropia sp. KCOM 2505 (= ChDC F240).</title>
        <authorList>
            <person name="Kook J.-K."/>
            <person name="Park S.-N."/>
            <person name="Lim Y.K."/>
        </authorList>
    </citation>
    <scope>NUCLEOTIDE SEQUENCE [LARGE SCALE GENOMIC DNA]</scope>
    <source>
        <strain evidence="4 5">KCOM 2505</strain>
    </source>
</reference>
<evidence type="ECO:0000256" key="3">
    <source>
        <dbReference type="SAM" id="Phobius"/>
    </source>
</evidence>
<organism evidence="4 5">
    <name type="scientific">Lautropia dentalis</name>
    <dbReference type="NCBI Taxonomy" id="2490857"/>
    <lineage>
        <taxon>Bacteria</taxon>
        <taxon>Pseudomonadati</taxon>
        <taxon>Pseudomonadota</taxon>
        <taxon>Betaproteobacteria</taxon>
        <taxon>Burkholderiales</taxon>
        <taxon>Burkholderiaceae</taxon>
        <taxon>Lautropia</taxon>
    </lineage>
</organism>
<keyword evidence="3" id="KW-1133">Transmembrane helix</keyword>
<dbReference type="EMBL" id="RRUE01000001">
    <property type="protein sequence ID" value="RRN45406.1"/>
    <property type="molecule type" value="Genomic_DNA"/>
</dbReference>
<feature type="compositionally biased region" description="Low complexity" evidence="2">
    <location>
        <begin position="113"/>
        <end position="134"/>
    </location>
</feature>
<dbReference type="Pfam" id="PF04375">
    <property type="entry name" value="HemX"/>
    <property type="match status" value="1"/>
</dbReference>
<gene>
    <name evidence="4" type="ORF">EHV23_04170</name>
</gene>
<keyword evidence="1" id="KW-0175">Coiled coil</keyword>
<sequence length="599" mass="61357">MALAAVAAGFPAGPASGVSCGVYPVAVCLSGPMGWTLPIRGYEVLSSEQPNSPQRGTPASSGSPASDAKIIAPGTAGKSSSASGGKPPAAGTGSKPASSPAPASFVAQPRSEAAGTSRPAGSAAGTGSPAKPATSAGGAGSTPTPKSASGAPGAGTAAKPSDSPAGAGATARSAGGSATAAATPSKPAASPAGAGAPVKPSGSVTGAGTAKPVAATDAKGSAGKDEPVVAGAGRASGPQTVYVQRRSWSWLLLLLIMLALAGGGWWYVQQRLMAQEKQSALRLQEAESRAASLEAQIRQLQDAQQQLQSRGNALETRVAESSAQQEQLQALYDDVARVRGDARLAEVERALTLANQHLAVSGNVKGAILALEGAEKQLNDSEQSQAIGLRRVILQDIEKLKSLPEVDLTRSVARLDEVISRVDTLPFLSEPDAPAPAAETPAAGEAAADGAADAGTQDEPAADEGTWRHWYRVLLDSGSRAADAVHQEFNSLVQIRRIDDPDRLLLAPDQKRSVRESLRLQLLNARINLLNRNEALFRQDLDKSAETIGRFFDGQKPDVTSSLSILTELKSEPLQLKLPSLSDSMAALQAARAESEKRF</sequence>
<protein>
    <recommendedName>
        <fullName evidence="6">Heme biosynthesis operon protein HemX</fullName>
    </recommendedName>
</protein>
<keyword evidence="3" id="KW-0812">Transmembrane</keyword>
<feature type="compositionally biased region" description="Low complexity" evidence="2">
    <location>
        <begin position="143"/>
        <end position="203"/>
    </location>
</feature>
<comment type="caution">
    <text evidence="4">The sequence shown here is derived from an EMBL/GenBank/DDBJ whole genome shotgun (WGS) entry which is preliminary data.</text>
</comment>
<dbReference type="Proteomes" id="UP000270261">
    <property type="component" value="Unassembled WGS sequence"/>
</dbReference>
<dbReference type="InterPro" id="IPR007470">
    <property type="entry name" value="HemX"/>
</dbReference>
<feature type="region of interest" description="Disordered" evidence="2">
    <location>
        <begin position="46"/>
        <end position="237"/>
    </location>
</feature>
<evidence type="ECO:0000256" key="1">
    <source>
        <dbReference type="SAM" id="Coils"/>
    </source>
</evidence>
<proteinExistence type="predicted"/>
<evidence type="ECO:0000256" key="2">
    <source>
        <dbReference type="SAM" id="MobiDB-lite"/>
    </source>
</evidence>
<evidence type="ECO:0008006" key="6">
    <source>
        <dbReference type="Google" id="ProtNLM"/>
    </source>
</evidence>
<keyword evidence="5" id="KW-1185">Reference proteome</keyword>
<evidence type="ECO:0000313" key="4">
    <source>
        <dbReference type="EMBL" id="RRN45406.1"/>
    </source>
</evidence>
<feature type="compositionally biased region" description="Polar residues" evidence="2">
    <location>
        <begin position="46"/>
        <end position="64"/>
    </location>
</feature>